<feature type="domain" description="DUF397" evidence="1">
    <location>
        <begin position="22"/>
        <end position="78"/>
    </location>
</feature>
<dbReference type="Proteomes" id="UP000481109">
    <property type="component" value="Unassembled WGS sequence"/>
</dbReference>
<evidence type="ECO:0000313" key="3">
    <source>
        <dbReference type="Proteomes" id="UP000481109"/>
    </source>
</evidence>
<keyword evidence="3" id="KW-1185">Reference proteome</keyword>
<evidence type="ECO:0000259" key="1">
    <source>
        <dbReference type="Pfam" id="PF04149"/>
    </source>
</evidence>
<proteinExistence type="predicted"/>
<organism evidence="2 3">
    <name type="scientific">Streptomyces mesophilus</name>
    <dbReference type="NCBI Taxonomy" id="1775132"/>
    <lineage>
        <taxon>Bacteria</taxon>
        <taxon>Bacillati</taxon>
        <taxon>Actinomycetota</taxon>
        <taxon>Actinomycetes</taxon>
        <taxon>Kitasatosporales</taxon>
        <taxon>Streptomycetaceae</taxon>
        <taxon>Streptomyces</taxon>
    </lineage>
</organism>
<sequence length="82" mass="8914">MTALPRNVLSSTALNRVEHQVRWRRSSRSTGMNNCVETAPLRTGSLSGLLAVRDSKDTAGPALLFAPAAWNAFLDAVRGEEF</sequence>
<dbReference type="AlphaFoldDB" id="A0A6G4XLX5"/>
<name>A0A6G4XLX5_9ACTN</name>
<comment type="caution">
    <text evidence="2">The sequence shown here is derived from an EMBL/GenBank/DDBJ whole genome shotgun (WGS) entry which is preliminary data.</text>
</comment>
<gene>
    <name evidence="2" type="ORF">G6045_23395</name>
</gene>
<dbReference type="RefSeq" id="WP_165334028.1">
    <property type="nucleotide sequence ID" value="NZ_JAAKZW010000108.1"/>
</dbReference>
<dbReference type="EMBL" id="JAAKZW010000108">
    <property type="protein sequence ID" value="NGO78576.1"/>
    <property type="molecule type" value="Genomic_DNA"/>
</dbReference>
<evidence type="ECO:0000313" key="2">
    <source>
        <dbReference type="EMBL" id="NGO78576.1"/>
    </source>
</evidence>
<reference evidence="2 3" key="1">
    <citation type="submission" date="2020-02" db="EMBL/GenBank/DDBJ databases">
        <title>Whole-genome analyses of novel actinobacteria.</title>
        <authorList>
            <person name="Sahin N."/>
            <person name="Tokatli A."/>
        </authorList>
    </citation>
    <scope>NUCLEOTIDE SEQUENCE [LARGE SCALE GENOMIC DNA]</scope>
    <source>
        <strain evidence="2 3">YC504</strain>
    </source>
</reference>
<dbReference type="InterPro" id="IPR007278">
    <property type="entry name" value="DUF397"/>
</dbReference>
<protein>
    <submittedName>
        <fullName evidence="2">DUF397 domain-containing protein</fullName>
    </submittedName>
</protein>
<accession>A0A6G4XLX5</accession>
<dbReference type="Pfam" id="PF04149">
    <property type="entry name" value="DUF397"/>
    <property type="match status" value="1"/>
</dbReference>